<dbReference type="EMBL" id="JAINUG010000199">
    <property type="protein sequence ID" value="KAJ8388184.1"/>
    <property type="molecule type" value="Genomic_DNA"/>
</dbReference>
<reference evidence="1" key="1">
    <citation type="journal article" date="2023" name="Science">
        <title>Genome structures resolve the early diversification of teleost fishes.</title>
        <authorList>
            <person name="Parey E."/>
            <person name="Louis A."/>
            <person name="Montfort J."/>
            <person name="Bouchez O."/>
            <person name="Roques C."/>
            <person name="Iampietro C."/>
            <person name="Lluch J."/>
            <person name="Castinel A."/>
            <person name="Donnadieu C."/>
            <person name="Desvignes T."/>
            <person name="Floi Bucao C."/>
            <person name="Jouanno E."/>
            <person name="Wen M."/>
            <person name="Mejri S."/>
            <person name="Dirks R."/>
            <person name="Jansen H."/>
            <person name="Henkel C."/>
            <person name="Chen W.J."/>
            <person name="Zahm M."/>
            <person name="Cabau C."/>
            <person name="Klopp C."/>
            <person name="Thompson A.W."/>
            <person name="Robinson-Rechavi M."/>
            <person name="Braasch I."/>
            <person name="Lecointre G."/>
            <person name="Bobe J."/>
            <person name="Postlethwait J.H."/>
            <person name="Berthelot C."/>
            <person name="Roest Crollius H."/>
            <person name="Guiguen Y."/>
        </authorList>
    </citation>
    <scope>NUCLEOTIDE SEQUENCE</scope>
    <source>
        <strain evidence="1">NC1722</strain>
    </source>
</reference>
<dbReference type="Proteomes" id="UP001221898">
    <property type="component" value="Unassembled WGS sequence"/>
</dbReference>
<gene>
    <name evidence="1" type="ORF">AAFF_G00136500</name>
</gene>
<sequence>MGSLVPCQGSSGTSPSWLQEGVIAVIAGLPAYTVRHILRSRPVGYGPEERSWVPRRDILDPGLIRDFLQSCPRAVAGPSAKLSQAWTQLRWRSIIPQSSCIYALR</sequence>
<accession>A0AAD7W9U5</accession>
<organism evidence="1 2">
    <name type="scientific">Aldrovandia affinis</name>
    <dbReference type="NCBI Taxonomy" id="143900"/>
    <lineage>
        <taxon>Eukaryota</taxon>
        <taxon>Metazoa</taxon>
        <taxon>Chordata</taxon>
        <taxon>Craniata</taxon>
        <taxon>Vertebrata</taxon>
        <taxon>Euteleostomi</taxon>
        <taxon>Actinopterygii</taxon>
        <taxon>Neopterygii</taxon>
        <taxon>Teleostei</taxon>
        <taxon>Notacanthiformes</taxon>
        <taxon>Halosauridae</taxon>
        <taxon>Aldrovandia</taxon>
    </lineage>
</organism>
<name>A0AAD7W9U5_9TELE</name>
<evidence type="ECO:0000313" key="1">
    <source>
        <dbReference type="EMBL" id="KAJ8388184.1"/>
    </source>
</evidence>
<protein>
    <submittedName>
        <fullName evidence="1">Uncharacterized protein</fullName>
    </submittedName>
</protein>
<comment type="caution">
    <text evidence="1">The sequence shown here is derived from an EMBL/GenBank/DDBJ whole genome shotgun (WGS) entry which is preliminary data.</text>
</comment>
<evidence type="ECO:0000313" key="2">
    <source>
        <dbReference type="Proteomes" id="UP001221898"/>
    </source>
</evidence>
<proteinExistence type="predicted"/>
<dbReference type="AlphaFoldDB" id="A0AAD7W9U5"/>
<keyword evidence="2" id="KW-1185">Reference proteome</keyword>